<gene>
    <name evidence="2" type="ORF">MHSWG343_06110</name>
</gene>
<proteinExistence type="predicted"/>
<dbReference type="Proteomes" id="UP000324831">
    <property type="component" value="Unassembled WGS sequence"/>
</dbReference>
<evidence type="ECO:0000313" key="3">
    <source>
        <dbReference type="Proteomes" id="UP000324831"/>
    </source>
</evidence>
<dbReference type="EMBL" id="BIMN01000002">
    <property type="protein sequence ID" value="GCE63614.1"/>
    <property type="molecule type" value="Genomic_DNA"/>
</dbReference>
<reference evidence="2 3" key="1">
    <citation type="submission" date="2019-01" db="EMBL/GenBank/DDBJ databases">
        <title>Draft genome sequences of Candidatus Mycoplasma haemohominis SWG34-3 identified from a patient with pyrexia, anemia and liver dysfunction.</title>
        <authorList>
            <person name="Sekizuka T."/>
            <person name="Hattori N."/>
            <person name="Katano H."/>
            <person name="Takuma T."/>
            <person name="Ito T."/>
            <person name="Arai N."/>
            <person name="Yanai R."/>
            <person name="Ishii S."/>
            <person name="Miura Y."/>
            <person name="Tokunaga T."/>
            <person name="Watanabe H."/>
            <person name="Nomura N."/>
            <person name="Eguchi J."/>
            <person name="Arai T."/>
            <person name="Hasegawa H."/>
            <person name="Nakamaki T."/>
            <person name="Wakita T."/>
            <person name="Niki Y."/>
            <person name="Kuroda M."/>
        </authorList>
    </citation>
    <scope>NUCLEOTIDE SEQUENCE [LARGE SCALE GENOMIC DNA]</scope>
    <source>
        <strain evidence="2">SWG34-3</strain>
    </source>
</reference>
<evidence type="ECO:0000256" key="1">
    <source>
        <dbReference type="SAM" id="MobiDB-lite"/>
    </source>
</evidence>
<feature type="compositionally biased region" description="Basic and acidic residues" evidence="1">
    <location>
        <begin position="292"/>
        <end position="304"/>
    </location>
</feature>
<name>A0A478FRF4_9MOLU</name>
<dbReference type="AlphaFoldDB" id="A0A478FRF4"/>
<protein>
    <submittedName>
        <fullName evidence="2">Uncharacterized protein</fullName>
    </submittedName>
</protein>
<organism evidence="2 3">
    <name type="scientific">Candidatus Mycoplasma haematohominis</name>
    <dbReference type="NCBI Taxonomy" id="1494318"/>
    <lineage>
        <taxon>Bacteria</taxon>
        <taxon>Bacillati</taxon>
        <taxon>Mycoplasmatota</taxon>
        <taxon>Mollicutes</taxon>
        <taxon>Mycoplasmataceae</taxon>
        <taxon>Mycoplasma</taxon>
    </lineage>
</organism>
<accession>A0A478FRF4</accession>
<evidence type="ECO:0000313" key="2">
    <source>
        <dbReference type="EMBL" id="GCE63614.1"/>
    </source>
</evidence>
<comment type="caution">
    <text evidence="2">The sequence shown here is derived from an EMBL/GenBank/DDBJ whole genome shotgun (WGS) entry which is preliminary data.</text>
</comment>
<feature type="region of interest" description="Disordered" evidence="1">
    <location>
        <begin position="292"/>
        <end position="312"/>
    </location>
</feature>
<sequence>MTLSVAAIGGNSAIGIYFNEFLRLYLFMTGDSDELSTLDSSSFNVTPIRKKTETVAYKGNSTNVDPRKSTTATTQTMSPYSAFMMGEPKRYSNKLAYAQDEQAWWDSIYEIRIYIMKNQDIAAKKVRFKKGFSKEPIRSLSKAIHINQFCKYVSSNASKYREYKDLFWLMCSIDGKDPNEKGSNGKISKMEKATFPTENEQTQSITYMTLEQAKKKQADKSKFKNIQTNKYVVYDYSEEWWKWSYKYRFQKDQADESSAYPLSEQFKKVQEGWDDKLQNQSLNRACKDFYEKDNKDQNEKEDAARYCSADGK</sequence>